<reference evidence="4" key="2">
    <citation type="journal article" date="2023" name="IMA Fungus">
        <title>Comparative genomic study of the Penicillium genus elucidates a diverse pangenome and 15 lateral gene transfer events.</title>
        <authorList>
            <person name="Petersen C."/>
            <person name="Sorensen T."/>
            <person name="Nielsen M.R."/>
            <person name="Sondergaard T.E."/>
            <person name="Sorensen J.L."/>
            <person name="Fitzpatrick D.A."/>
            <person name="Frisvad J.C."/>
            <person name="Nielsen K.L."/>
        </authorList>
    </citation>
    <scope>NUCLEOTIDE SEQUENCE</scope>
    <source>
        <strain evidence="4">IBT 30728</strain>
    </source>
</reference>
<name>A0A9X0BY29_9EURO</name>
<gene>
    <name evidence="4" type="ORF">N7539_003843</name>
</gene>
<protein>
    <recommendedName>
        <fullName evidence="6">Tubulin-specific chaperone D C-terminal domain-containing protein</fullName>
    </recommendedName>
</protein>
<dbReference type="RefSeq" id="XP_056790986.1">
    <property type="nucleotide sequence ID" value="XM_056933445.1"/>
</dbReference>
<dbReference type="SUPFAM" id="SSF48371">
    <property type="entry name" value="ARM repeat"/>
    <property type="match status" value="2"/>
</dbReference>
<dbReference type="InterPro" id="IPR022577">
    <property type="entry name" value="TBCD_C"/>
</dbReference>
<feature type="domain" description="Tubulin-folding cofactor D C-terminal" evidence="2">
    <location>
        <begin position="949"/>
        <end position="1124"/>
    </location>
</feature>
<feature type="domain" description="Tubulin-folding cofactor D ARM repeats" evidence="3">
    <location>
        <begin position="362"/>
        <end position="445"/>
    </location>
</feature>
<reference evidence="4" key="1">
    <citation type="submission" date="2022-12" db="EMBL/GenBank/DDBJ databases">
        <authorList>
            <person name="Petersen C."/>
        </authorList>
    </citation>
    <scope>NUCLEOTIDE SEQUENCE</scope>
    <source>
        <strain evidence="4">IBT 30728</strain>
    </source>
</reference>
<dbReference type="GeneID" id="81623694"/>
<comment type="caution">
    <text evidence="4">The sequence shown here is derived from an EMBL/GenBank/DDBJ whole genome shotgun (WGS) entry which is preliminary data.</text>
</comment>
<keyword evidence="5" id="KW-1185">Reference proteome</keyword>
<dbReference type="Pfam" id="PF12612">
    <property type="entry name" value="TFCD_C"/>
    <property type="match status" value="1"/>
</dbReference>
<dbReference type="InterPro" id="IPR011989">
    <property type="entry name" value="ARM-like"/>
</dbReference>
<dbReference type="Pfam" id="PF23579">
    <property type="entry name" value="ARM_TBCD"/>
    <property type="match status" value="1"/>
</dbReference>
<dbReference type="InterPro" id="IPR058033">
    <property type="entry name" value="ARM_TBCD_2nd"/>
</dbReference>
<keyword evidence="1" id="KW-0143">Chaperone</keyword>
<dbReference type="GO" id="GO:0007023">
    <property type="term" value="P:post-chaperonin tubulin folding pathway"/>
    <property type="evidence" value="ECO:0007669"/>
    <property type="project" value="InterPro"/>
</dbReference>
<evidence type="ECO:0000313" key="4">
    <source>
        <dbReference type="EMBL" id="KAJ5488953.1"/>
    </source>
</evidence>
<proteinExistence type="predicted"/>
<evidence type="ECO:0000313" key="5">
    <source>
        <dbReference type="Proteomes" id="UP001148312"/>
    </source>
</evidence>
<sequence>MDAAEDRDVKLQRASNHLVAEFSSRLPKLLWKTVPEATSHRTPRKWAEASKTEKLVALLEPFQEWPQLLDPYLQKLLPSLVDAFLAYLVRHRGEYGSQPTQGPRKVAFYPLPRAICRLLYTFCKVRGVKVISRFFNNEPKYLDSMLRAFVEWDNPNDANETTETSLTESRSLQWQERYVMLVWLSHLLLAPFDLASLSSDDIPVPFDNLKELDKLPDHTPMVARSLLSLAVHYINVSGKEREAATALLARLVLRGDMQALGFLTKSMRWAFTTINPSDEKEIPSVYSCIGILSFIARLVGSGQLEDLAPLLQTIFDETLRIVQGITLVSTVAQTSASARKIVVKILRNVTVMALSLSERGNSSMADDRLSSILEEAIDHFLNALADKDTPVRFAASKALSVITLRLEPEMGTEIIEAVIGSLGENILYEKEDGTLITAFEARRAGLHSLKRNLSGVDAQRWQGLMLTLSHLLFRRAPPTKQLPEILQSLVAGLGFEQRSSTGGSVGTGVRDAACFGVWALSRKYLTSELQALQSQTIPAFSGSTEVDVLQKLAVELVSSACVDPSGNIRRGASAALQELVGRHPDTIRQGILLVQVVDYHAVARRSRAMIEVAKATACLDQLYWAPLVETLLQWRGICSPDAESRRHAAQAVGILSKQQKFASIQVVMDRLLAKLPGLARSDVESRHGCMLSLAATVDIYLNEWMLSPDLRDSTEAKAVALQVGRLWEVFVSPSGPTDNDLTLRSFRPELTSEASAKLITSLSQVVQSTGMSGPSDPVLNRVLHVLSLCVSRRDDISIETASEALSAVFPLLDSTKQEDTVRGWIHHLRSSSKLPTGRGQILAIGAVYKQLEGCQTVQQEIVSEILRSSGKDELIEKRVAAVSCVAANILPYTVIVDEIAENVLEYLNDYTTDRRGDIGSLVRVEAISAVSLLLQPNSPLPCTSPLVRRLVGSLCRLSTEKLDKVRLRAWLCLQQVWEMNNLDLPAMQRKYEHFSNVSSTEYFEQLLTLYSLEWLRRPLLQGFITSATAGADGLIRATRSAFIGFVVSHDPASQQVLLTDTLKDLALVLGSNLQDDRYAIPAVDFLVFLIDSFVVPDQSEYDAVLREVFVLVQKFHSRSTSIQRLESSVKVYAALSRVDSLRTDVLKKLTGILLHPFPRVRACAADYLFAVVGSDLVKYEDWSAQPKHLKPKVAELRTTLLPV</sequence>
<dbReference type="InterPro" id="IPR016024">
    <property type="entry name" value="ARM-type_fold"/>
</dbReference>
<dbReference type="AlphaFoldDB" id="A0A9X0BY29"/>
<dbReference type="PANTHER" id="PTHR12658">
    <property type="entry name" value="BETA-TUBULIN COFACTOR D"/>
    <property type="match status" value="1"/>
</dbReference>
<dbReference type="Pfam" id="PF25767">
    <property type="entry name" value="ARM_TBCD_2nd"/>
    <property type="match status" value="2"/>
</dbReference>
<dbReference type="Gene3D" id="1.25.10.10">
    <property type="entry name" value="Leucine-rich Repeat Variant"/>
    <property type="match status" value="2"/>
</dbReference>
<organism evidence="4 5">
    <name type="scientific">Penicillium diatomitis</name>
    <dbReference type="NCBI Taxonomy" id="2819901"/>
    <lineage>
        <taxon>Eukaryota</taxon>
        <taxon>Fungi</taxon>
        <taxon>Dikarya</taxon>
        <taxon>Ascomycota</taxon>
        <taxon>Pezizomycotina</taxon>
        <taxon>Eurotiomycetes</taxon>
        <taxon>Eurotiomycetidae</taxon>
        <taxon>Eurotiales</taxon>
        <taxon>Aspergillaceae</taxon>
        <taxon>Penicillium</taxon>
    </lineage>
</organism>
<feature type="domain" description="Tubulin-folding cofactor D ARM repeats" evidence="3">
    <location>
        <begin position="458"/>
        <end position="591"/>
    </location>
</feature>
<dbReference type="InterPro" id="IPR033162">
    <property type="entry name" value="TBCD"/>
</dbReference>
<dbReference type="EMBL" id="JAPWDQ010000004">
    <property type="protein sequence ID" value="KAJ5488953.1"/>
    <property type="molecule type" value="Genomic_DNA"/>
</dbReference>
<evidence type="ECO:0008006" key="6">
    <source>
        <dbReference type="Google" id="ProtNLM"/>
    </source>
</evidence>
<feature type="non-terminal residue" evidence="4">
    <location>
        <position position="1"/>
    </location>
</feature>
<accession>A0A9X0BY29</accession>
<dbReference type="GO" id="GO:0005096">
    <property type="term" value="F:GTPase activator activity"/>
    <property type="evidence" value="ECO:0007669"/>
    <property type="project" value="InterPro"/>
</dbReference>
<dbReference type="GO" id="GO:0048487">
    <property type="term" value="F:beta-tubulin binding"/>
    <property type="evidence" value="ECO:0007669"/>
    <property type="project" value="InterPro"/>
</dbReference>
<dbReference type="GO" id="GO:0000226">
    <property type="term" value="P:microtubule cytoskeleton organization"/>
    <property type="evidence" value="ECO:0007669"/>
    <property type="project" value="TreeGrafter"/>
</dbReference>
<evidence type="ECO:0000259" key="3">
    <source>
        <dbReference type="Pfam" id="PF25767"/>
    </source>
</evidence>
<dbReference type="GO" id="GO:0007021">
    <property type="term" value="P:tubulin complex assembly"/>
    <property type="evidence" value="ECO:0007669"/>
    <property type="project" value="InterPro"/>
</dbReference>
<dbReference type="Proteomes" id="UP001148312">
    <property type="component" value="Unassembled WGS sequence"/>
</dbReference>
<evidence type="ECO:0000259" key="2">
    <source>
        <dbReference type="Pfam" id="PF12612"/>
    </source>
</evidence>
<dbReference type="PANTHER" id="PTHR12658:SF0">
    <property type="entry name" value="TUBULIN-SPECIFIC CHAPERONE D"/>
    <property type="match status" value="1"/>
</dbReference>
<evidence type="ECO:0000256" key="1">
    <source>
        <dbReference type="ARBA" id="ARBA00023186"/>
    </source>
</evidence>